<feature type="region of interest" description="Disordered" evidence="2">
    <location>
        <begin position="115"/>
        <end position="210"/>
    </location>
</feature>
<reference evidence="4 5" key="1">
    <citation type="submission" date="2018-02" db="EMBL/GenBank/DDBJ databases">
        <title>Genome sequence of the basidiomycete white-rot fungus Phlebia centrifuga.</title>
        <authorList>
            <person name="Granchi Z."/>
            <person name="Peng M."/>
            <person name="de Vries R.P."/>
            <person name="Hilden K."/>
            <person name="Makela M.R."/>
            <person name="Grigoriev I."/>
            <person name="Riley R."/>
        </authorList>
    </citation>
    <scope>NUCLEOTIDE SEQUENCE [LARGE SCALE GENOMIC DNA]</scope>
    <source>
        <strain evidence="4 5">FBCC195</strain>
    </source>
</reference>
<feature type="compositionally biased region" description="Basic and acidic residues" evidence="2">
    <location>
        <begin position="115"/>
        <end position="127"/>
    </location>
</feature>
<keyword evidence="1" id="KW-0539">Nucleus</keyword>
<dbReference type="InterPro" id="IPR009071">
    <property type="entry name" value="HMG_box_dom"/>
</dbReference>
<dbReference type="SMART" id="SM00398">
    <property type="entry name" value="HMG"/>
    <property type="match status" value="1"/>
</dbReference>
<dbReference type="Pfam" id="PF00505">
    <property type="entry name" value="HMG_box"/>
    <property type="match status" value="1"/>
</dbReference>
<accession>A0A2R6S4U5</accession>
<sequence length="570" mass="61269">MPAIAPSQDVEEATIEQVICHLGNRSTSYQPLQGVDSAAFPFLTHSLFPVATSAPSTPVDSVATTKDIRPPVNCFFLYCAAFSELNKDKYKNRPELCKAAAQSWSALSDKEKAPYRAEAKSLKDHYTRHNSCPYRKQTGKQNAKKPQHRSEVKGKRPFPSAKRLNKKDDVQPSQKTRPDREPPTTSLPIIRPCDDHTRISSSHSETFGSWSGTSGWPIAPSAVFSPRPLSYSVSPNPFRYISRSPYTPSSMSSVISSPPSPSPYSAAPSPADSEYSDYHASPSMLSMYSSLPQSPSPSPYPAAPSPAYSGYTSPSILSMSSSFPQSPSPSPYPAASSPANSEYSGYHASPSMLSMSSFPQSPYPSPYPATSSPAHSEYSGYHASPSMLSMSSSFPQSPSPSPAPLTSLPYGSDPLASGFDYPSSNYYAWDPASSSWEHPGYHDVNDPLTDWLQSIGGMGGPSVVYQGARQDPSYGLTSQGLDAVHHPIIPSDATSFYRDVPHAGYGNDIAGSTFGYYDHLGPSTAGSQGLSMFSSGYTTAELDVQARAAHVPRISRIARGIPLSAWSNTS</sequence>
<dbReference type="AlphaFoldDB" id="A0A2R6S4U5"/>
<feature type="domain" description="HMG box" evidence="3">
    <location>
        <begin position="68"/>
        <end position="135"/>
    </location>
</feature>
<proteinExistence type="predicted"/>
<feature type="compositionally biased region" description="Polar residues" evidence="2">
    <location>
        <begin position="199"/>
        <end position="210"/>
    </location>
</feature>
<organism evidence="4 5">
    <name type="scientific">Hermanssonia centrifuga</name>
    <dbReference type="NCBI Taxonomy" id="98765"/>
    <lineage>
        <taxon>Eukaryota</taxon>
        <taxon>Fungi</taxon>
        <taxon>Dikarya</taxon>
        <taxon>Basidiomycota</taxon>
        <taxon>Agaricomycotina</taxon>
        <taxon>Agaricomycetes</taxon>
        <taxon>Polyporales</taxon>
        <taxon>Meruliaceae</taxon>
        <taxon>Hermanssonia</taxon>
    </lineage>
</organism>
<gene>
    <name evidence="4" type="ORF">PHLCEN_2v928</name>
</gene>
<dbReference type="GO" id="GO:0005634">
    <property type="term" value="C:nucleus"/>
    <property type="evidence" value="ECO:0007669"/>
    <property type="project" value="UniProtKB-UniRule"/>
</dbReference>
<evidence type="ECO:0000313" key="5">
    <source>
        <dbReference type="Proteomes" id="UP000186601"/>
    </source>
</evidence>
<name>A0A2R6S4U5_9APHY</name>
<keyword evidence="1" id="KW-0238">DNA-binding</keyword>
<dbReference type="EMBL" id="MLYV02000070">
    <property type="protein sequence ID" value="PSS37239.1"/>
    <property type="molecule type" value="Genomic_DNA"/>
</dbReference>
<feature type="compositionally biased region" description="Basic and acidic residues" evidence="2">
    <location>
        <begin position="166"/>
        <end position="182"/>
    </location>
</feature>
<dbReference type="Proteomes" id="UP000186601">
    <property type="component" value="Unassembled WGS sequence"/>
</dbReference>
<dbReference type="SUPFAM" id="SSF47095">
    <property type="entry name" value="HMG-box"/>
    <property type="match status" value="1"/>
</dbReference>
<keyword evidence="5" id="KW-1185">Reference proteome</keyword>
<evidence type="ECO:0000256" key="1">
    <source>
        <dbReference type="PROSITE-ProRule" id="PRU00267"/>
    </source>
</evidence>
<dbReference type="CDD" id="cd00084">
    <property type="entry name" value="HMG-box_SF"/>
    <property type="match status" value="1"/>
</dbReference>
<feature type="compositionally biased region" description="Low complexity" evidence="2">
    <location>
        <begin position="249"/>
        <end position="273"/>
    </location>
</feature>
<comment type="caution">
    <text evidence="4">The sequence shown here is derived from an EMBL/GenBank/DDBJ whole genome shotgun (WGS) entry which is preliminary data.</text>
</comment>
<dbReference type="GO" id="GO:0003677">
    <property type="term" value="F:DNA binding"/>
    <property type="evidence" value="ECO:0007669"/>
    <property type="project" value="UniProtKB-UniRule"/>
</dbReference>
<dbReference type="Gene3D" id="1.10.30.10">
    <property type="entry name" value="High mobility group box domain"/>
    <property type="match status" value="1"/>
</dbReference>
<evidence type="ECO:0000313" key="4">
    <source>
        <dbReference type="EMBL" id="PSS37239.1"/>
    </source>
</evidence>
<feature type="region of interest" description="Disordered" evidence="2">
    <location>
        <begin position="319"/>
        <end position="340"/>
    </location>
</feature>
<evidence type="ECO:0000256" key="2">
    <source>
        <dbReference type="SAM" id="MobiDB-lite"/>
    </source>
</evidence>
<dbReference type="PROSITE" id="PS50118">
    <property type="entry name" value="HMG_BOX_2"/>
    <property type="match status" value="1"/>
</dbReference>
<feature type="DNA-binding region" description="HMG box" evidence="1">
    <location>
        <begin position="68"/>
        <end position="135"/>
    </location>
</feature>
<evidence type="ECO:0000259" key="3">
    <source>
        <dbReference type="PROSITE" id="PS50118"/>
    </source>
</evidence>
<feature type="region of interest" description="Disordered" evidence="2">
    <location>
        <begin position="389"/>
        <end position="408"/>
    </location>
</feature>
<dbReference type="InterPro" id="IPR036910">
    <property type="entry name" value="HMG_box_dom_sf"/>
</dbReference>
<protein>
    <recommendedName>
        <fullName evidence="3">HMG box domain-containing protein</fullName>
    </recommendedName>
</protein>
<feature type="region of interest" description="Disordered" evidence="2">
    <location>
        <begin position="249"/>
        <end position="277"/>
    </location>
</feature>